<proteinExistence type="predicted"/>
<dbReference type="EMBL" id="FZNO01000040">
    <property type="protein sequence ID" value="SNR92191.1"/>
    <property type="molecule type" value="Genomic_DNA"/>
</dbReference>
<dbReference type="RefSeq" id="WP_089338820.1">
    <property type="nucleotide sequence ID" value="NZ_FZNO01000040.1"/>
</dbReference>
<reference evidence="3 4" key="1">
    <citation type="submission" date="2017-06" db="EMBL/GenBank/DDBJ databases">
        <authorList>
            <person name="Kim H.J."/>
            <person name="Triplett B.A."/>
        </authorList>
    </citation>
    <scope>NUCLEOTIDE SEQUENCE [LARGE SCALE GENOMIC DNA]</scope>
    <source>
        <strain evidence="3 4">DSM 44272</strain>
    </source>
</reference>
<evidence type="ECO:0000313" key="3">
    <source>
        <dbReference type="EMBL" id="SNR92191.1"/>
    </source>
</evidence>
<dbReference type="InterPro" id="IPR019734">
    <property type="entry name" value="TPR_rpt"/>
</dbReference>
<dbReference type="AlphaFoldDB" id="A0A239AA34"/>
<keyword evidence="2" id="KW-0802">TPR repeat</keyword>
<dbReference type="Gene3D" id="1.25.40.10">
    <property type="entry name" value="Tetratricopeptide repeat domain"/>
    <property type="match status" value="3"/>
</dbReference>
<name>A0A239AA34_9ACTN</name>
<dbReference type="Pfam" id="PF13432">
    <property type="entry name" value="TPR_16"/>
    <property type="match status" value="2"/>
</dbReference>
<evidence type="ECO:0000256" key="2">
    <source>
        <dbReference type="ARBA" id="ARBA00022803"/>
    </source>
</evidence>
<protein>
    <submittedName>
        <fullName evidence="3">Tetratricopeptide repeat-containing protein</fullName>
    </submittedName>
</protein>
<keyword evidence="1" id="KW-0677">Repeat</keyword>
<keyword evidence="4" id="KW-1185">Reference proteome</keyword>
<evidence type="ECO:0000256" key="1">
    <source>
        <dbReference type="ARBA" id="ARBA00022737"/>
    </source>
</evidence>
<dbReference type="Proteomes" id="UP000198403">
    <property type="component" value="Unassembled WGS sequence"/>
</dbReference>
<organism evidence="3 4">
    <name type="scientific">Blastococcus mobilis</name>
    <dbReference type="NCBI Taxonomy" id="1938746"/>
    <lineage>
        <taxon>Bacteria</taxon>
        <taxon>Bacillati</taxon>
        <taxon>Actinomycetota</taxon>
        <taxon>Actinomycetes</taxon>
        <taxon>Geodermatophilales</taxon>
        <taxon>Geodermatophilaceae</taxon>
        <taxon>Blastococcus</taxon>
    </lineage>
</organism>
<dbReference type="InterPro" id="IPR051012">
    <property type="entry name" value="CellSynth/LPSAsmb/PSIAsmb"/>
</dbReference>
<dbReference type="SMART" id="SM00028">
    <property type="entry name" value="TPR"/>
    <property type="match status" value="6"/>
</dbReference>
<dbReference type="PANTHER" id="PTHR45586">
    <property type="entry name" value="TPR REPEAT-CONTAINING PROTEIN PA4667"/>
    <property type="match status" value="1"/>
</dbReference>
<dbReference type="OrthoDB" id="5477158at2"/>
<dbReference type="SUPFAM" id="SSF48452">
    <property type="entry name" value="TPR-like"/>
    <property type="match status" value="2"/>
</dbReference>
<dbReference type="InterPro" id="IPR011990">
    <property type="entry name" value="TPR-like_helical_dom_sf"/>
</dbReference>
<dbReference type="PANTHER" id="PTHR45586:SF1">
    <property type="entry name" value="LIPOPOLYSACCHARIDE ASSEMBLY PROTEIN B"/>
    <property type="match status" value="1"/>
</dbReference>
<sequence>MQRTRTAVSAVVVGVVLLVVAIASAYTAVVDRSAVAVPVAATAPPPADRLTASIESAQQRLEEVPGDHATWAALGAAYVEQARVTANPSYYDKADGALAESMRLRPEGNDAALTGLGALANARHDFSAAARSAERALAVNPYSATAWGVLTDARTQLGDYPGATEALRRMLDLKPGVASFTRASYDAELHGDIPTAVSALEQALEVAGGPAEEAFCYTYLGQLAWSTGDLDEAERRFTAGRKKSPDDPLLLRGQARVAAARGDVEAATRAYRRVVQTQPLPEHLVEYGEFLLAVGQRDEAREQFALVDTVRQLFAAGGVRDDLGVAIFEADHGDPGAAVAAGQAEFARRQNVDAHDALAWALHSAGRDAEALEHARAATALGGRNGLFLYHRGVIEAQLGMDDEARRTLGEALDTNPYFSPLHAPRAEELLRSLGGRP</sequence>
<evidence type="ECO:0000313" key="4">
    <source>
        <dbReference type="Proteomes" id="UP000198403"/>
    </source>
</evidence>
<accession>A0A239AA34</accession>
<gene>
    <name evidence="3" type="ORF">SAMN06272737_1409</name>
</gene>